<dbReference type="Proteomes" id="UP001516662">
    <property type="component" value="Unassembled WGS sequence"/>
</dbReference>
<organism evidence="3 4">
    <name type="scientific">Litchfieldia luteola</name>
    <dbReference type="NCBI Taxonomy" id="682179"/>
    <lineage>
        <taxon>Bacteria</taxon>
        <taxon>Bacillati</taxon>
        <taxon>Bacillota</taxon>
        <taxon>Bacilli</taxon>
        <taxon>Bacillales</taxon>
        <taxon>Bacillaceae</taxon>
        <taxon>Litchfieldia</taxon>
    </lineage>
</organism>
<comment type="caution">
    <text evidence="3">The sequence shown here is derived from an EMBL/GenBank/DDBJ whole genome shotgun (WGS) entry which is preliminary data.</text>
</comment>
<keyword evidence="2" id="KW-0732">Signal</keyword>
<evidence type="ECO:0000256" key="1">
    <source>
        <dbReference type="SAM" id="MobiDB-lite"/>
    </source>
</evidence>
<dbReference type="RefSeq" id="WP_193536193.1">
    <property type="nucleotide sequence ID" value="NZ_JADCLJ010000020.1"/>
</dbReference>
<gene>
    <name evidence="3" type="ORF">IMZ08_10400</name>
</gene>
<evidence type="ECO:0000313" key="4">
    <source>
        <dbReference type="Proteomes" id="UP001516662"/>
    </source>
</evidence>
<name>A0ABR9QIY9_9BACI</name>
<accession>A0ABR9QIY9</accession>
<proteinExistence type="predicted"/>
<protein>
    <submittedName>
        <fullName evidence="3">Endolytic transglycosylase MltG</fullName>
    </submittedName>
</protein>
<dbReference type="Gene3D" id="3.30.1490.480">
    <property type="entry name" value="Endolytic murein transglycosylase"/>
    <property type="match status" value="1"/>
</dbReference>
<evidence type="ECO:0000256" key="2">
    <source>
        <dbReference type="SAM" id="SignalP"/>
    </source>
</evidence>
<feature type="chain" id="PRO_5045243678" evidence="2">
    <location>
        <begin position="22"/>
        <end position="170"/>
    </location>
</feature>
<evidence type="ECO:0000313" key="3">
    <source>
        <dbReference type="EMBL" id="MBE4908465.1"/>
    </source>
</evidence>
<dbReference type="EMBL" id="JADCLJ010000020">
    <property type="protein sequence ID" value="MBE4908465.1"/>
    <property type="molecule type" value="Genomic_DNA"/>
</dbReference>
<keyword evidence="4" id="KW-1185">Reference proteome</keyword>
<feature type="region of interest" description="Disordered" evidence="1">
    <location>
        <begin position="64"/>
        <end position="103"/>
    </location>
</feature>
<feature type="signal peptide" evidence="2">
    <location>
        <begin position="1"/>
        <end position="21"/>
    </location>
</feature>
<reference evidence="3 4" key="1">
    <citation type="submission" date="2020-10" db="EMBL/GenBank/DDBJ databases">
        <title>Bacillus sp. HD4P25, an endophyte from a halophyte.</title>
        <authorList>
            <person name="Sun J.-Q."/>
        </authorList>
    </citation>
    <scope>NUCLEOTIDE SEQUENCE [LARGE SCALE GENOMIC DNA]</scope>
    <source>
        <strain evidence="3 4">YIM 93174</strain>
    </source>
</reference>
<sequence>MNPKMIISFAAGLIVSTGVCGAVYYAEPNTEKSVVESTIGVTEDEMKKQLTTKGYVVLSDEEWQQITGPKEVEGEESTKEESGETEQKENSTKEDTKKKTPEVTKTTVTVADGMTSIDVGKALQQAGYIENAFNFTKIVEDRGLANKLRPGTYEVNSGMSIDQLLATFFK</sequence>
<feature type="compositionally biased region" description="Basic and acidic residues" evidence="1">
    <location>
        <begin position="70"/>
        <end position="102"/>
    </location>
</feature>